<evidence type="ECO:0000313" key="3">
    <source>
        <dbReference type="Proteomes" id="UP001150942"/>
    </source>
</evidence>
<organism evidence="2 3">
    <name type="scientific">Penicillium cf. viridicatum</name>
    <dbReference type="NCBI Taxonomy" id="2972119"/>
    <lineage>
        <taxon>Eukaryota</taxon>
        <taxon>Fungi</taxon>
        <taxon>Dikarya</taxon>
        <taxon>Ascomycota</taxon>
        <taxon>Pezizomycotina</taxon>
        <taxon>Eurotiomycetes</taxon>
        <taxon>Eurotiomycetidae</taxon>
        <taxon>Eurotiales</taxon>
        <taxon>Aspergillaceae</taxon>
        <taxon>Penicillium</taxon>
    </lineage>
</organism>
<dbReference type="OrthoDB" id="4363188at2759"/>
<name>A0A9W9SYK0_9EURO</name>
<proteinExistence type="predicted"/>
<feature type="region of interest" description="Disordered" evidence="1">
    <location>
        <begin position="40"/>
        <end position="99"/>
    </location>
</feature>
<dbReference type="EMBL" id="JAPQKQ010000003">
    <property type="protein sequence ID" value="KAJ5202878.1"/>
    <property type="molecule type" value="Genomic_DNA"/>
</dbReference>
<reference evidence="2" key="1">
    <citation type="submission" date="2022-11" db="EMBL/GenBank/DDBJ databases">
        <authorList>
            <person name="Petersen C."/>
        </authorList>
    </citation>
    <scope>NUCLEOTIDE SEQUENCE</scope>
    <source>
        <strain evidence="2">IBT 20477</strain>
    </source>
</reference>
<feature type="compositionally biased region" description="Polar residues" evidence="1">
    <location>
        <begin position="42"/>
        <end position="56"/>
    </location>
</feature>
<feature type="compositionally biased region" description="Basic and acidic residues" evidence="1">
    <location>
        <begin position="1"/>
        <end position="15"/>
    </location>
</feature>
<keyword evidence="3" id="KW-1185">Reference proteome</keyword>
<protein>
    <submittedName>
        <fullName evidence="2">Uncharacterized protein</fullName>
    </submittedName>
</protein>
<accession>A0A9W9SYK0</accession>
<evidence type="ECO:0000256" key="1">
    <source>
        <dbReference type="SAM" id="MobiDB-lite"/>
    </source>
</evidence>
<reference evidence="2" key="2">
    <citation type="journal article" date="2023" name="IMA Fungus">
        <title>Comparative genomic study of the Penicillium genus elucidates a diverse pangenome and 15 lateral gene transfer events.</title>
        <authorList>
            <person name="Petersen C."/>
            <person name="Sorensen T."/>
            <person name="Nielsen M.R."/>
            <person name="Sondergaard T.E."/>
            <person name="Sorensen J.L."/>
            <person name="Fitzpatrick D.A."/>
            <person name="Frisvad J.C."/>
            <person name="Nielsen K.L."/>
        </authorList>
    </citation>
    <scope>NUCLEOTIDE SEQUENCE</scope>
    <source>
        <strain evidence="2">IBT 20477</strain>
    </source>
</reference>
<dbReference type="AlphaFoldDB" id="A0A9W9SYK0"/>
<sequence>MESPDRVHRNPDHGPRSYTDQVLKMLKDKALTGEKLCPQDANECQSESIASIQGSRRGSRVSFKRGRESESVDGPSSGLHRHAKYAAEQPESKGPKRLLKRKTAVDVEILKEEMEDVKKTVASLESLLTERYKKKRVSFAEDLH</sequence>
<feature type="region of interest" description="Disordered" evidence="1">
    <location>
        <begin position="1"/>
        <end position="21"/>
    </location>
</feature>
<evidence type="ECO:0000313" key="2">
    <source>
        <dbReference type="EMBL" id="KAJ5202878.1"/>
    </source>
</evidence>
<gene>
    <name evidence="2" type="ORF">N7449_004957</name>
</gene>
<dbReference type="Proteomes" id="UP001150942">
    <property type="component" value="Unassembled WGS sequence"/>
</dbReference>
<comment type="caution">
    <text evidence="2">The sequence shown here is derived from an EMBL/GenBank/DDBJ whole genome shotgun (WGS) entry which is preliminary data.</text>
</comment>